<dbReference type="Pfam" id="PF00856">
    <property type="entry name" value="SET"/>
    <property type="match status" value="1"/>
</dbReference>
<dbReference type="SUPFAM" id="SSF82199">
    <property type="entry name" value="SET domain"/>
    <property type="match status" value="1"/>
</dbReference>
<dbReference type="InterPro" id="IPR050777">
    <property type="entry name" value="SET2_Histone-Lys_MeTrsfase"/>
</dbReference>
<keyword evidence="5" id="KW-0949">S-adenosyl-L-methionine</keyword>
<keyword evidence="3" id="KW-0489">Methyltransferase</keyword>
<dbReference type="AlphaFoldDB" id="A0AAU7D4W7"/>
<dbReference type="KEGG" id="epl:P4G45_10675"/>
<name>A0AAU7D4W7_9BACT</name>
<evidence type="ECO:0000256" key="3">
    <source>
        <dbReference type="ARBA" id="ARBA00022603"/>
    </source>
</evidence>
<evidence type="ECO:0000259" key="7">
    <source>
        <dbReference type="PROSITE" id="PS50868"/>
    </source>
</evidence>
<protein>
    <submittedName>
        <fullName evidence="9">SET domain-containing protein-lysine N-methyltransferase</fullName>
    </submittedName>
</protein>
<evidence type="ECO:0000313" key="9">
    <source>
        <dbReference type="EMBL" id="XBH12167.1"/>
    </source>
</evidence>
<evidence type="ECO:0000256" key="4">
    <source>
        <dbReference type="ARBA" id="ARBA00022679"/>
    </source>
</evidence>
<feature type="domain" description="Post-SET" evidence="7">
    <location>
        <begin position="116"/>
        <end position="132"/>
    </location>
</feature>
<dbReference type="PROSITE" id="PS50868">
    <property type="entry name" value="POST_SET"/>
    <property type="match status" value="1"/>
</dbReference>
<dbReference type="SMART" id="SM00317">
    <property type="entry name" value="SET"/>
    <property type="match status" value="1"/>
</dbReference>
<gene>
    <name evidence="8" type="ORF">P4G45_10675</name>
    <name evidence="9" type="ORF">P8936_10645</name>
</gene>
<accession>A0AAU7D4W7</accession>
<dbReference type="GO" id="GO:0005694">
    <property type="term" value="C:chromosome"/>
    <property type="evidence" value="ECO:0007669"/>
    <property type="project" value="UniProtKB-SubCell"/>
</dbReference>
<dbReference type="InterPro" id="IPR001214">
    <property type="entry name" value="SET_dom"/>
</dbReference>
<evidence type="ECO:0000313" key="8">
    <source>
        <dbReference type="EMBL" id="XBH08957.1"/>
    </source>
</evidence>
<proteinExistence type="predicted"/>
<keyword evidence="4" id="KW-0808">Transferase</keyword>
<dbReference type="SMART" id="SM00508">
    <property type="entry name" value="PostSET"/>
    <property type="match status" value="1"/>
</dbReference>
<evidence type="ECO:0000256" key="2">
    <source>
        <dbReference type="ARBA" id="ARBA00022454"/>
    </source>
</evidence>
<evidence type="ECO:0000256" key="1">
    <source>
        <dbReference type="ARBA" id="ARBA00004286"/>
    </source>
</evidence>
<keyword evidence="2" id="KW-0158">Chromosome</keyword>
<dbReference type="InterPro" id="IPR046341">
    <property type="entry name" value="SET_dom_sf"/>
</dbReference>
<sequence>MAKGLIIRSSSIHAAGCYTTRSFKRGTRVCEYEGPRFTKEVADDRYQDRFITYLFSCGDEGMVIDGFGTAMFINHSCNPNCETEDHEGRVYVVAIRDIAAGEELTYEYNLYDSDDAEADCYCGAANCRGTMFSDAEVKRRARLAQKSARAAKRK</sequence>
<reference evidence="9" key="1">
    <citation type="submission" date="2023-03" db="EMBL/GenBank/DDBJ databases">
        <title>Edaphobacter sp.</title>
        <authorList>
            <person name="Huber K.J."/>
            <person name="Papendorf J."/>
            <person name="Pilke C."/>
            <person name="Bunk B."/>
            <person name="Sproeer C."/>
            <person name="Pester M."/>
        </authorList>
    </citation>
    <scope>NUCLEOTIDE SEQUENCE</scope>
    <source>
        <strain evidence="8">DSM 109919</strain>
        <strain evidence="9">DSM 109920</strain>
    </source>
</reference>
<dbReference type="GO" id="GO:0008168">
    <property type="term" value="F:methyltransferase activity"/>
    <property type="evidence" value="ECO:0007669"/>
    <property type="project" value="UniProtKB-KW"/>
</dbReference>
<organism evidence="9">
    <name type="scientific">Edaphobacter paludis</name>
    <dbReference type="NCBI Taxonomy" id="3035702"/>
    <lineage>
        <taxon>Bacteria</taxon>
        <taxon>Pseudomonadati</taxon>
        <taxon>Acidobacteriota</taxon>
        <taxon>Terriglobia</taxon>
        <taxon>Terriglobales</taxon>
        <taxon>Acidobacteriaceae</taxon>
        <taxon>Edaphobacter</taxon>
    </lineage>
</organism>
<dbReference type="GO" id="GO:0032259">
    <property type="term" value="P:methylation"/>
    <property type="evidence" value="ECO:0007669"/>
    <property type="project" value="UniProtKB-KW"/>
</dbReference>
<dbReference type="Gene3D" id="2.170.270.10">
    <property type="entry name" value="SET domain"/>
    <property type="match status" value="1"/>
</dbReference>
<dbReference type="PANTHER" id="PTHR22884">
    <property type="entry name" value="SET DOMAIN PROTEINS"/>
    <property type="match status" value="1"/>
</dbReference>
<dbReference type="EMBL" id="CP121194">
    <property type="protein sequence ID" value="XBH08957.1"/>
    <property type="molecule type" value="Genomic_DNA"/>
</dbReference>
<evidence type="ECO:0000256" key="5">
    <source>
        <dbReference type="ARBA" id="ARBA00022691"/>
    </source>
</evidence>
<dbReference type="InterPro" id="IPR003616">
    <property type="entry name" value="Post-SET_dom"/>
</dbReference>
<comment type="subcellular location">
    <subcellularLocation>
        <location evidence="1">Chromosome</location>
    </subcellularLocation>
</comment>
<feature type="domain" description="SET" evidence="6">
    <location>
        <begin position="3"/>
        <end position="109"/>
    </location>
</feature>
<dbReference type="RefSeq" id="WP_348266467.1">
    <property type="nucleotide sequence ID" value="NZ_CP121194.1"/>
</dbReference>
<dbReference type="PROSITE" id="PS50280">
    <property type="entry name" value="SET"/>
    <property type="match status" value="1"/>
</dbReference>
<evidence type="ECO:0000259" key="6">
    <source>
        <dbReference type="PROSITE" id="PS50280"/>
    </source>
</evidence>
<accession>A0AAU7CVL4</accession>
<dbReference type="EMBL" id="CP121195">
    <property type="protein sequence ID" value="XBH12167.1"/>
    <property type="molecule type" value="Genomic_DNA"/>
</dbReference>